<dbReference type="Proteomes" id="UP000241848">
    <property type="component" value="Unassembled WGS sequence"/>
</dbReference>
<dbReference type="EMBL" id="PXYV01000010">
    <property type="protein sequence ID" value="PSR22927.1"/>
    <property type="molecule type" value="Genomic_DNA"/>
</dbReference>
<organism evidence="1 2">
    <name type="scientific">Sulfobacillus acidophilus</name>
    <dbReference type="NCBI Taxonomy" id="53633"/>
    <lineage>
        <taxon>Bacteria</taxon>
        <taxon>Bacillati</taxon>
        <taxon>Bacillota</taxon>
        <taxon>Clostridia</taxon>
        <taxon>Eubacteriales</taxon>
        <taxon>Clostridiales Family XVII. Incertae Sedis</taxon>
        <taxon>Sulfobacillus</taxon>
    </lineage>
</organism>
<dbReference type="SUPFAM" id="SSF52096">
    <property type="entry name" value="ClpP/crotonase"/>
    <property type="match status" value="1"/>
</dbReference>
<dbReference type="PANTHER" id="PTHR11941">
    <property type="entry name" value="ENOYL-COA HYDRATASE-RELATED"/>
    <property type="match status" value="1"/>
</dbReference>
<dbReference type="InterPro" id="IPR001753">
    <property type="entry name" value="Enoyl-CoA_hydra/iso"/>
</dbReference>
<dbReference type="GO" id="GO:0003824">
    <property type="term" value="F:catalytic activity"/>
    <property type="evidence" value="ECO:0007669"/>
    <property type="project" value="UniProtKB-ARBA"/>
</dbReference>
<dbReference type="Pfam" id="PF00378">
    <property type="entry name" value="ECH_1"/>
    <property type="match status" value="1"/>
</dbReference>
<protein>
    <submittedName>
        <fullName evidence="1">Enoyl-CoA hydratase</fullName>
    </submittedName>
</protein>
<comment type="caution">
    <text evidence="1">The sequence shown here is derived from an EMBL/GenBank/DDBJ whole genome shotgun (WGS) entry which is preliminary data.</text>
</comment>
<accession>A0A2T2WL23</accession>
<sequence>MVLTSYQHLIATRERDIGLIVLNRPDVMNALNLTIVQELEAAMAELASAVRVVAIRGAGGNFCTGADLTYIDAVRTDPPRLRMFIEQIQRAFLAIERCPVPVVACVEGYALAGGFELIQACDIVVAADDAQLGDQHARFGLIPGGGGTQRLVQLVGRQRASALLYTGDRISGREAVDWGLVYQSFPSEKLWMCTDTLLKRIAGGSLPGLIRVKRLIGTTLDAPRESNLKWEVAEFCDYMQEAWEPQEGLKAFCGRRTPEFQPRSDGE</sequence>
<evidence type="ECO:0000313" key="1">
    <source>
        <dbReference type="EMBL" id="PSR22927.1"/>
    </source>
</evidence>
<dbReference type="AlphaFoldDB" id="A0A2T2WL23"/>
<dbReference type="GO" id="GO:0006635">
    <property type="term" value="P:fatty acid beta-oxidation"/>
    <property type="evidence" value="ECO:0007669"/>
    <property type="project" value="TreeGrafter"/>
</dbReference>
<dbReference type="Gene3D" id="3.90.226.10">
    <property type="entry name" value="2-enoyl-CoA Hydratase, Chain A, domain 1"/>
    <property type="match status" value="1"/>
</dbReference>
<gene>
    <name evidence="1" type="ORF">C7B45_04720</name>
</gene>
<evidence type="ECO:0000313" key="2">
    <source>
        <dbReference type="Proteomes" id="UP000241848"/>
    </source>
</evidence>
<dbReference type="InterPro" id="IPR029045">
    <property type="entry name" value="ClpP/crotonase-like_dom_sf"/>
</dbReference>
<proteinExistence type="predicted"/>
<reference evidence="1 2" key="1">
    <citation type="journal article" date="2014" name="BMC Genomics">
        <title>Comparison of environmental and isolate Sulfobacillus genomes reveals diverse carbon, sulfur, nitrogen, and hydrogen metabolisms.</title>
        <authorList>
            <person name="Justice N.B."/>
            <person name="Norman A."/>
            <person name="Brown C.T."/>
            <person name="Singh A."/>
            <person name="Thomas B.C."/>
            <person name="Banfield J.F."/>
        </authorList>
    </citation>
    <scope>NUCLEOTIDE SEQUENCE [LARGE SCALE GENOMIC DNA]</scope>
    <source>
        <strain evidence="1">AMDSBA3</strain>
    </source>
</reference>
<dbReference type="PANTHER" id="PTHR11941:SF54">
    <property type="entry name" value="ENOYL-COA HYDRATASE, MITOCHONDRIAL"/>
    <property type="match status" value="1"/>
</dbReference>
<dbReference type="CDD" id="cd06558">
    <property type="entry name" value="crotonase-like"/>
    <property type="match status" value="1"/>
</dbReference>
<name>A0A2T2WL23_9FIRM</name>